<feature type="region of interest" description="Disordered" evidence="2">
    <location>
        <begin position="510"/>
        <end position="544"/>
    </location>
</feature>
<evidence type="ECO:0000256" key="2">
    <source>
        <dbReference type="SAM" id="MobiDB-lite"/>
    </source>
</evidence>
<reference evidence="4 5" key="1">
    <citation type="journal article" date="2018" name="Gigascience">
        <title>Genomes of trombidid mites reveal novel predicted allergens and laterally-transferred genes associated with secondary metabolism.</title>
        <authorList>
            <person name="Dong X."/>
            <person name="Chaisiri K."/>
            <person name="Xia D."/>
            <person name="Armstrong S.D."/>
            <person name="Fang Y."/>
            <person name="Donnelly M.J."/>
            <person name="Kadowaki T."/>
            <person name="McGarry J.W."/>
            <person name="Darby A.C."/>
            <person name="Makepeace B.L."/>
        </authorList>
    </citation>
    <scope>NUCLEOTIDE SEQUENCE [LARGE SCALE GENOMIC DNA]</scope>
    <source>
        <strain evidence="4">UoL-WK</strain>
    </source>
</reference>
<dbReference type="EMBL" id="NCKU01000074">
    <property type="protein sequence ID" value="RWS17430.1"/>
    <property type="molecule type" value="Genomic_DNA"/>
</dbReference>
<dbReference type="PANTHER" id="PTHR12353">
    <property type="entry name" value="DISKS LARGE-ASSOCIATED PROTEIN DAP SAP90/PSD-95-ASSOCIATED PROTEIN"/>
    <property type="match status" value="1"/>
</dbReference>
<dbReference type="OrthoDB" id="10036956at2759"/>
<dbReference type="GO" id="GO:0023052">
    <property type="term" value="P:signaling"/>
    <property type="evidence" value="ECO:0007669"/>
    <property type="project" value="InterPro"/>
</dbReference>
<evidence type="ECO:0000313" key="3">
    <source>
        <dbReference type="EMBL" id="RWS17430.1"/>
    </source>
</evidence>
<feature type="compositionally biased region" description="Basic and acidic residues" evidence="2">
    <location>
        <begin position="532"/>
        <end position="544"/>
    </location>
</feature>
<comment type="caution">
    <text evidence="4">The sequence shown here is derived from an EMBL/GenBank/DDBJ whole genome shotgun (WGS) entry which is preliminary data.</text>
</comment>
<comment type="similarity">
    <text evidence="1">Belongs to the SAPAP family.</text>
</comment>
<dbReference type="GO" id="GO:0098978">
    <property type="term" value="C:glutamatergic synapse"/>
    <property type="evidence" value="ECO:0007669"/>
    <property type="project" value="TreeGrafter"/>
</dbReference>
<dbReference type="STRING" id="1965070.A0A3S4RKZ6"/>
<dbReference type="EMBL" id="NCKU01000070">
    <property type="protein sequence ID" value="RWS17469.1"/>
    <property type="molecule type" value="Genomic_DNA"/>
</dbReference>
<dbReference type="Proteomes" id="UP000285301">
    <property type="component" value="Unassembled WGS sequence"/>
</dbReference>
<name>A0A3S4RKZ6_9ACAR</name>
<accession>A0A3S4RKZ6</accession>
<keyword evidence="5" id="KW-1185">Reference proteome</keyword>
<evidence type="ECO:0000256" key="1">
    <source>
        <dbReference type="ARBA" id="ARBA00008839"/>
    </source>
</evidence>
<evidence type="ECO:0000313" key="5">
    <source>
        <dbReference type="Proteomes" id="UP000285301"/>
    </source>
</evidence>
<organism evidence="4 5">
    <name type="scientific">Dinothrombium tinctorium</name>
    <dbReference type="NCBI Taxonomy" id="1965070"/>
    <lineage>
        <taxon>Eukaryota</taxon>
        <taxon>Metazoa</taxon>
        <taxon>Ecdysozoa</taxon>
        <taxon>Arthropoda</taxon>
        <taxon>Chelicerata</taxon>
        <taxon>Arachnida</taxon>
        <taxon>Acari</taxon>
        <taxon>Acariformes</taxon>
        <taxon>Trombidiformes</taxon>
        <taxon>Prostigmata</taxon>
        <taxon>Anystina</taxon>
        <taxon>Parasitengona</taxon>
        <taxon>Trombidioidea</taxon>
        <taxon>Trombidiidae</taxon>
        <taxon>Dinothrombium</taxon>
    </lineage>
</organism>
<dbReference type="GO" id="GO:0060090">
    <property type="term" value="F:molecular adaptor activity"/>
    <property type="evidence" value="ECO:0007669"/>
    <property type="project" value="TreeGrafter"/>
</dbReference>
<reference evidence="4" key="2">
    <citation type="submission" date="2018-11" db="EMBL/GenBank/DDBJ databases">
        <title>Trombidioid mite genomics.</title>
        <authorList>
            <person name="Dong X."/>
        </authorList>
    </citation>
    <scope>NUCLEOTIDE SEQUENCE</scope>
    <source>
        <strain evidence="4">UoL-WK</strain>
    </source>
</reference>
<protein>
    <submittedName>
        <fullName evidence="4">Disks large-associated protein 1-like protein</fullName>
    </submittedName>
</protein>
<dbReference type="InterPro" id="IPR005026">
    <property type="entry name" value="SAPAP"/>
</dbReference>
<evidence type="ECO:0000313" key="4">
    <source>
        <dbReference type="EMBL" id="RWS17469.1"/>
    </source>
</evidence>
<dbReference type="AlphaFoldDB" id="A0A3S4RKZ6"/>
<dbReference type="Pfam" id="PF03359">
    <property type="entry name" value="GKAP"/>
    <property type="match status" value="1"/>
</dbReference>
<sequence length="587" mass="65750">MQMCLEQCDAKRKSPVNGIRRSQLQYNNEMAALSTKGHKETRSWSESRIEAMVVAGNKNTGLKSESLGVLASNAFCSRCKPGERQLMDFLDGKRSFTQQPSLELRNSFTVDHLKNAGNSMNSIGTCSLDIGFTGCERKNHNYCSISEQSLGNSTKLESSELGNASLNVNGHRLPSYVGISCAISGYSNYSRFCASTRTSHTSHGHSPTLRSFIIEDSVKRPQNILETTESHKSIASKGLKSISNHSLSAGKCEVVNNDQEKSLVQQKIESLYGKSFASGWRHSRFKHRTSKDDGETSHRSPSCPPEMVHAKVESYKGTSSIFCDRFLCTLSLFLHEFNQQNIFNTSSGAYPQLQSSGCDAKSGEKQEVNNRSKDCTSVVEDSCPIQNISSSKDGNWFLFELNKTCDDIKQMVNEINDFIDRESSQMSEEILGRLLSFVGKANLLLNQKLSQFRDLTMKNINQTQSDEHLTTNEDLEGFWEMVLIQIYEIQSIFKDIMQLKENNWEIKQEAKNVTQPKSRSPRKNCSPKVAKKKSDISTARDEARRNRLKEAKKLQASKMAAHEDVAIFISSSDIKNSEVCSATEKSE</sequence>
<dbReference type="GO" id="GO:0099572">
    <property type="term" value="C:postsynaptic specialization"/>
    <property type="evidence" value="ECO:0007669"/>
    <property type="project" value="TreeGrafter"/>
</dbReference>
<proteinExistence type="inferred from homology"/>
<gene>
    <name evidence="3" type="ORF">B4U79_12529</name>
    <name evidence="4" type="ORF">B4U79_14582</name>
</gene>
<dbReference type="PANTHER" id="PTHR12353:SF31">
    <property type="entry name" value="LD44824P"/>
    <property type="match status" value="1"/>
</dbReference>